<proteinExistence type="predicted"/>
<dbReference type="InParanoid" id="A0A409YMV4"/>
<keyword evidence="3" id="KW-1185">Reference proteome</keyword>
<comment type="caution">
    <text evidence="2">The sequence shown here is derived from an EMBL/GenBank/DDBJ whole genome shotgun (WGS) entry which is preliminary data.</text>
</comment>
<feature type="region of interest" description="Disordered" evidence="1">
    <location>
        <begin position="46"/>
        <end position="67"/>
    </location>
</feature>
<dbReference type="Proteomes" id="UP000284706">
    <property type="component" value="Unassembled WGS sequence"/>
</dbReference>
<dbReference type="EMBL" id="NHYE01000634">
    <property type="protein sequence ID" value="PPR04358.1"/>
    <property type="molecule type" value="Genomic_DNA"/>
</dbReference>
<reference evidence="2 3" key="1">
    <citation type="journal article" date="2018" name="Evol. Lett.">
        <title>Horizontal gene cluster transfer increased hallucinogenic mushroom diversity.</title>
        <authorList>
            <person name="Reynolds H.T."/>
            <person name="Vijayakumar V."/>
            <person name="Gluck-Thaler E."/>
            <person name="Korotkin H.B."/>
            <person name="Matheny P.B."/>
            <person name="Slot J.C."/>
        </authorList>
    </citation>
    <scope>NUCLEOTIDE SEQUENCE [LARGE SCALE GENOMIC DNA]</scope>
    <source>
        <strain evidence="2 3">SRW20</strain>
    </source>
</reference>
<organism evidence="2 3">
    <name type="scientific">Gymnopilus dilepis</name>
    <dbReference type="NCBI Taxonomy" id="231916"/>
    <lineage>
        <taxon>Eukaryota</taxon>
        <taxon>Fungi</taxon>
        <taxon>Dikarya</taxon>
        <taxon>Basidiomycota</taxon>
        <taxon>Agaricomycotina</taxon>
        <taxon>Agaricomycetes</taxon>
        <taxon>Agaricomycetidae</taxon>
        <taxon>Agaricales</taxon>
        <taxon>Agaricineae</taxon>
        <taxon>Hymenogastraceae</taxon>
        <taxon>Gymnopilus</taxon>
    </lineage>
</organism>
<evidence type="ECO:0000313" key="2">
    <source>
        <dbReference type="EMBL" id="PPR04358.1"/>
    </source>
</evidence>
<dbReference type="AlphaFoldDB" id="A0A409YMV4"/>
<evidence type="ECO:0000256" key="1">
    <source>
        <dbReference type="SAM" id="MobiDB-lite"/>
    </source>
</evidence>
<protein>
    <submittedName>
        <fullName evidence="2">Uncharacterized protein</fullName>
    </submittedName>
</protein>
<accession>A0A409YMV4</accession>
<name>A0A409YMV4_9AGAR</name>
<gene>
    <name evidence="2" type="ORF">CVT26_004226</name>
</gene>
<evidence type="ECO:0000313" key="3">
    <source>
        <dbReference type="Proteomes" id="UP000284706"/>
    </source>
</evidence>
<sequence length="67" mass="7485">MIVSCPKKPYNSSGYKDGQELNETQALLAEQLDDTEQLVRLSAEGRAEEDAVYREGLEQEAGSRNRP</sequence>